<protein>
    <submittedName>
        <fullName evidence="1">Uncharacterized protein</fullName>
    </submittedName>
</protein>
<gene>
    <name evidence="1" type="ORF">M378DRAFT_158843</name>
</gene>
<name>A0A0C2TMB5_AMAMK</name>
<proteinExistence type="predicted"/>
<organism evidence="1 2">
    <name type="scientific">Amanita muscaria (strain Koide BX008)</name>
    <dbReference type="NCBI Taxonomy" id="946122"/>
    <lineage>
        <taxon>Eukaryota</taxon>
        <taxon>Fungi</taxon>
        <taxon>Dikarya</taxon>
        <taxon>Basidiomycota</taxon>
        <taxon>Agaricomycotina</taxon>
        <taxon>Agaricomycetes</taxon>
        <taxon>Agaricomycetidae</taxon>
        <taxon>Agaricales</taxon>
        <taxon>Pluteineae</taxon>
        <taxon>Amanitaceae</taxon>
        <taxon>Amanita</taxon>
    </lineage>
</organism>
<dbReference type="InParanoid" id="A0A0C2TMB5"/>
<dbReference type="AlphaFoldDB" id="A0A0C2TMB5"/>
<evidence type="ECO:0000313" key="1">
    <source>
        <dbReference type="EMBL" id="KIL68304.1"/>
    </source>
</evidence>
<dbReference type="EMBL" id="KN818229">
    <property type="protein sequence ID" value="KIL68304.1"/>
    <property type="molecule type" value="Genomic_DNA"/>
</dbReference>
<keyword evidence="2" id="KW-1185">Reference proteome</keyword>
<sequence length="99" mass="11434">MSRYHNHCNSSCLSSQRSEFVPVKIKVRMIRSHSIQPHSASSREQTRQVCNNGDRLGFWVLAYWRRGKGGSSENGPLHSISTWNFKEKRRNFHSCGLPC</sequence>
<accession>A0A0C2TMB5</accession>
<evidence type="ECO:0000313" key="2">
    <source>
        <dbReference type="Proteomes" id="UP000054549"/>
    </source>
</evidence>
<reference evidence="1 2" key="1">
    <citation type="submission" date="2014-04" db="EMBL/GenBank/DDBJ databases">
        <title>Evolutionary Origins and Diversification of the Mycorrhizal Mutualists.</title>
        <authorList>
            <consortium name="DOE Joint Genome Institute"/>
            <consortium name="Mycorrhizal Genomics Consortium"/>
            <person name="Kohler A."/>
            <person name="Kuo A."/>
            <person name="Nagy L.G."/>
            <person name="Floudas D."/>
            <person name="Copeland A."/>
            <person name="Barry K.W."/>
            <person name="Cichocki N."/>
            <person name="Veneault-Fourrey C."/>
            <person name="LaButti K."/>
            <person name="Lindquist E.A."/>
            <person name="Lipzen A."/>
            <person name="Lundell T."/>
            <person name="Morin E."/>
            <person name="Murat C."/>
            <person name="Riley R."/>
            <person name="Ohm R."/>
            <person name="Sun H."/>
            <person name="Tunlid A."/>
            <person name="Henrissat B."/>
            <person name="Grigoriev I.V."/>
            <person name="Hibbett D.S."/>
            <person name="Martin F."/>
        </authorList>
    </citation>
    <scope>NUCLEOTIDE SEQUENCE [LARGE SCALE GENOMIC DNA]</scope>
    <source>
        <strain evidence="1 2">Koide BX008</strain>
    </source>
</reference>
<dbReference type="Proteomes" id="UP000054549">
    <property type="component" value="Unassembled WGS sequence"/>
</dbReference>
<dbReference type="HOGENOM" id="CLU_2319822_0_0_1"/>